<protein>
    <submittedName>
        <fullName evidence="1">Uncharacterized protein</fullName>
    </submittedName>
</protein>
<accession>A0A3P6FXZ0</accession>
<name>A0A3P6FXZ0_BRAOL</name>
<sequence>MGCISNYWRRQQLFVWKLACYSWIHDDAVNLLCLLWNPLHSPTKLTFSHRSLAFSGVSLHNSDIAMSLVGFLSNGLQKHITHQGCFCLVLQVWCSALDSWLVPRNLHLPYVWNQETLLLDNCCLLHGTYPEDHA</sequence>
<dbReference type="AlphaFoldDB" id="A0A3P6FXZ0"/>
<evidence type="ECO:0000313" key="1">
    <source>
        <dbReference type="EMBL" id="VDD47169.1"/>
    </source>
</evidence>
<gene>
    <name evidence="1" type="ORF">BOLC5T34716H</name>
</gene>
<proteinExistence type="predicted"/>
<reference evidence="1" key="1">
    <citation type="submission" date="2018-11" db="EMBL/GenBank/DDBJ databases">
        <authorList>
            <consortium name="Genoscope - CEA"/>
            <person name="William W."/>
        </authorList>
    </citation>
    <scope>NUCLEOTIDE SEQUENCE</scope>
</reference>
<dbReference type="EMBL" id="LR031877">
    <property type="protein sequence ID" value="VDD47169.1"/>
    <property type="molecule type" value="Genomic_DNA"/>
</dbReference>
<organism evidence="1">
    <name type="scientific">Brassica oleracea</name>
    <name type="common">Wild cabbage</name>
    <dbReference type="NCBI Taxonomy" id="3712"/>
    <lineage>
        <taxon>Eukaryota</taxon>
        <taxon>Viridiplantae</taxon>
        <taxon>Streptophyta</taxon>
        <taxon>Embryophyta</taxon>
        <taxon>Tracheophyta</taxon>
        <taxon>Spermatophyta</taxon>
        <taxon>Magnoliopsida</taxon>
        <taxon>eudicotyledons</taxon>
        <taxon>Gunneridae</taxon>
        <taxon>Pentapetalae</taxon>
        <taxon>rosids</taxon>
        <taxon>malvids</taxon>
        <taxon>Brassicales</taxon>
        <taxon>Brassicaceae</taxon>
        <taxon>Brassiceae</taxon>
        <taxon>Brassica</taxon>
    </lineage>
</organism>